<dbReference type="PROSITE" id="PS50164">
    <property type="entry name" value="GIY_YIG"/>
    <property type="match status" value="1"/>
</dbReference>
<feature type="domain" description="GIY-YIG" evidence="1">
    <location>
        <begin position="82"/>
        <end position="165"/>
    </location>
</feature>
<dbReference type="Pfam" id="PF01541">
    <property type="entry name" value="GIY-YIG"/>
    <property type="match status" value="1"/>
</dbReference>
<dbReference type="SMART" id="SM00465">
    <property type="entry name" value="GIYc"/>
    <property type="match status" value="1"/>
</dbReference>
<organism evidence="2 3">
    <name type="scientific">Paraburkholderia pallida</name>
    <dbReference type="NCBI Taxonomy" id="2547399"/>
    <lineage>
        <taxon>Bacteria</taxon>
        <taxon>Pseudomonadati</taxon>
        <taxon>Pseudomonadota</taxon>
        <taxon>Betaproteobacteria</taxon>
        <taxon>Burkholderiales</taxon>
        <taxon>Burkholderiaceae</taxon>
        <taxon>Paraburkholderia</taxon>
    </lineage>
</organism>
<protein>
    <recommendedName>
        <fullName evidence="1">GIY-YIG domain-containing protein</fullName>
    </recommendedName>
</protein>
<dbReference type="EMBL" id="CP038152">
    <property type="protein sequence ID" value="QBR04057.1"/>
    <property type="molecule type" value="Genomic_DNA"/>
</dbReference>
<proteinExistence type="predicted"/>
<evidence type="ECO:0000259" key="1">
    <source>
        <dbReference type="PROSITE" id="PS50164"/>
    </source>
</evidence>
<reference evidence="2 3" key="1">
    <citation type="submission" date="2019-03" db="EMBL/GenBank/DDBJ databases">
        <title>Paraburkholderia sp. 7MH5, isolated from subtropical forest soil.</title>
        <authorList>
            <person name="Gao Z.-H."/>
            <person name="Qiu L.-H."/>
        </authorList>
    </citation>
    <scope>NUCLEOTIDE SEQUENCE [LARGE SCALE GENOMIC DNA]</scope>
    <source>
        <strain evidence="2 3">7MH5</strain>
        <plasmid evidence="2 3">unnamed1</plasmid>
    </source>
</reference>
<keyword evidence="2" id="KW-0614">Plasmid</keyword>
<dbReference type="Proteomes" id="UP000295727">
    <property type="component" value="Plasmid unnamed1"/>
</dbReference>
<name>A0A4P7D9D5_9BURK</name>
<gene>
    <name evidence="2" type="ORF">E1956_43525</name>
</gene>
<sequence length="171" mass="18633">MRRIAWSTRSTAIRSTSFRVATTTDTTENTMTSIRAVSLNDVELAKLEFNREFPRPKVGVVTLSSPFFIVDDFAFASFPNAAAAGVYFVFDRDDNLLYIGKADGLGARLGAHFGWNADRTAGRVKSANLDGAHAVRTIGLPGESSFEAAAIEAYLIRRLDPGLNVIGRDRS</sequence>
<keyword evidence="3" id="KW-1185">Reference proteome</keyword>
<evidence type="ECO:0000313" key="3">
    <source>
        <dbReference type="Proteomes" id="UP000295727"/>
    </source>
</evidence>
<dbReference type="SUPFAM" id="SSF82771">
    <property type="entry name" value="GIY-YIG endonuclease"/>
    <property type="match status" value="1"/>
</dbReference>
<dbReference type="OrthoDB" id="7064117at2"/>
<dbReference type="Gene3D" id="3.40.1440.10">
    <property type="entry name" value="GIY-YIG endonuclease"/>
    <property type="match status" value="1"/>
</dbReference>
<evidence type="ECO:0000313" key="2">
    <source>
        <dbReference type="EMBL" id="QBR04057.1"/>
    </source>
</evidence>
<geneLocation type="plasmid" evidence="2 3">
    <name>unnamed1</name>
</geneLocation>
<dbReference type="InterPro" id="IPR035901">
    <property type="entry name" value="GIY-YIG_endonuc_sf"/>
</dbReference>
<dbReference type="KEGG" id="ppai:E1956_43525"/>
<accession>A0A4P7D9D5</accession>
<dbReference type="InterPro" id="IPR000305">
    <property type="entry name" value="GIY-YIG_endonuc"/>
</dbReference>
<dbReference type="AlphaFoldDB" id="A0A4P7D9D5"/>